<sequence length="1021" mass="110684">MTRITQIIDQLCAMFTSTTAPLHSRNGGLIGLAATAIALGQDFSPFLGTIIPPILSCFQDPESRLRYHACESLYNIAKVSKGEILVHFNEIFDALSKLSSDSEASVKNGAELLDRLMKDIVAEAAPNYISAYSGNVNLNLPPKIGEPSSDEHGDGETIEEDKRAFSLARFIPLLAERVYVISPYTRMHLVSWLMVLDSVPDLELVAWLPEFLDGLLKYLADQNVDVRLATENVLAEFLREIKYIANVQEKQAEADRARRETGSVRRRDSKQTIESGVADPDEAIQDDDEDLSATIEEVSLTQGEGADHEWEGEGSGAWVPGQGVFVDHAAIMDIIIQHLSYPDELVQSTAMEWILTFLEFAQNTVVAFTPRIVPAILPNLASPHRHIKLAAHETNGNLYRVIQSLPLQVVNPPQPPTTSVVQPSPAGAVPPPTASAASHAGSPPSSLSNVATPVPPSTIRKDFANPDSSDNLPQKTVNDPLDIASVTSRESISKPPSSNVAIASSSSASNVPTLKSKPAPNATISEPVTPVNTEFPSSAKNRSRPASPGLQPPPKSPIAETIGDDDPFDVRETVNVLTLQFLSDHAETRIAALEWLLMLHLKAPTKILSRDSGTFPALLKTLSDPSEDVVKHDLQLLAQISASSEDFYFTSFMKNVLELFSTDRRLLETRGSLIIRQLCLHLNAERIFRTIAEILEKDDDLEFASMMVVKLNMILITSPELADFRRRLKHLDSKDGQMLFSSLYRSWCHNAVAVFALCLLAQAYEHASNLLQIFADLELTVSLLVQIDKLVMLIESPVFTNLRLQLLEPDKYPYLPKCLYGLLMILPQSSAFVSLRARLSVVYSSGYVPTQTKTTSAGFSGAPGSTRSKLGGKDEIKWQELLSHFRSVQARHEKARRQLHSGDLGSQSSVHYTSPSQTFHSAPSTAGMPNSGQIPKTVTIKKKTGSTGSGAGTTSRISTGMSPLNPKRGGSSSGGAGVISPGVSIGGAVASMNGQHGLGGIRPASPPAGRRRILGGIRKAA</sequence>
<dbReference type="EMBL" id="JAODAN010000003">
    <property type="protein sequence ID" value="KAK1925803.1"/>
    <property type="molecule type" value="Genomic_DNA"/>
</dbReference>
<dbReference type="Pfam" id="PF12755">
    <property type="entry name" value="Vac14_Fab1_bd"/>
    <property type="match status" value="1"/>
</dbReference>
<evidence type="ECO:0000256" key="6">
    <source>
        <dbReference type="SAM" id="MobiDB-lite"/>
    </source>
</evidence>
<dbReference type="InterPro" id="IPR021841">
    <property type="entry name" value="VAC14_Fig4p-bd"/>
</dbReference>
<dbReference type="AlphaFoldDB" id="A0AAD9FTE2"/>
<organism evidence="8 9">
    <name type="scientific">Papiliotrema laurentii</name>
    <name type="common">Cryptococcus laurentii</name>
    <dbReference type="NCBI Taxonomy" id="5418"/>
    <lineage>
        <taxon>Eukaryota</taxon>
        <taxon>Fungi</taxon>
        <taxon>Dikarya</taxon>
        <taxon>Basidiomycota</taxon>
        <taxon>Agaricomycotina</taxon>
        <taxon>Tremellomycetes</taxon>
        <taxon>Tremellales</taxon>
        <taxon>Rhynchogastremaceae</taxon>
        <taxon>Papiliotrema</taxon>
    </lineage>
</organism>
<evidence type="ECO:0000256" key="1">
    <source>
        <dbReference type="ARBA" id="ARBA00004308"/>
    </source>
</evidence>
<dbReference type="GO" id="GO:0000329">
    <property type="term" value="C:fungal-type vacuole membrane"/>
    <property type="evidence" value="ECO:0007669"/>
    <property type="project" value="TreeGrafter"/>
</dbReference>
<protein>
    <submittedName>
        <fullName evidence="8">Vacuolar protein 14 C-terminal Fig4p binding-domain-containing protein</fullName>
    </submittedName>
</protein>
<evidence type="ECO:0000313" key="8">
    <source>
        <dbReference type="EMBL" id="KAK1925803.1"/>
    </source>
</evidence>
<comment type="caution">
    <text evidence="8">The sequence shown here is derived from an EMBL/GenBank/DDBJ whole genome shotgun (WGS) entry which is preliminary data.</text>
</comment>
<evidence type="ECO:0000256" key="4">
    <source>
        <dbReference type="ARBA" id="ARBA00023136"/>
    </source>
</evidence>
<feature type="compositionally biased region" description="Basic and acidic residues" evidence="6">
    <location>
        <begin position="252"/>
        <end position="271"/>
    </location>
</feature>
<dbReference type="GO" id="GO:0070772">
    <property type="term" value="C:PAS complex"/>
    <property type="evidence" value="ECO:0007669"/>
    <property type="project" value="InterPro"/>
</dbReference>
<feature type="compositionally biased region" description="Polar residues" evidence="6">
    <location>
        <begin position="466"/>
        <end position="477"/>
    </location>
</feature>
<feature type="compositionally biased region" description="Polar residues" evidence="6">
    <location>
        <begin position="904"/>
        <end position="934"/>
    </location>
</feature>
<evidence type="ECO:0000256" key="5">
    <source>
        <dbReference type="PROSITE-ProRule" id="PRU00103"/>
    </source>
</evidence>
<dbReference type="InterPro" id="IPR016024">
    <property type="entry name" value="ARM-type_fold"/>
</dbReference>
<dbReference type="Gene3D" id="1.25.10.10">
    <property type="entry name" value="Leucine-rich Repeat Variant"/>
    <property type="match status" value="1"/>
</dbReference>
<name>A0AAD9FTE2_PAPLA</name>
<dbReference type="InterPro" id="IPR026825">
    <property type="entry name" value="Vac14"/>
</dbReference>
<feature type="compositionally biased region" description="Polar residues" evidence="6">
    <location>
        <begin position="522"/>
        <end position="540"/>
    </location>
</feature>
<dbReference type="PANTHER" id="PTHR16023">
    <property type="entry name" value="TAX1 BINDING PROTEIN-RELATED"/>
    <property type="match status" value="1"/>
</dbReference>
<evidence type="ECO:0000256" key="2">
    <source>
        <dbReference type="ARBA" id="ARBA00010225"/>
    </source>
</evidence>
<dbReference type="GO" id="GO:0006661">
    <property type="term" value="P:phosphatidylinositol biosynthetic process"/>
    <property type="evidence" value="ECO:0007669"/>
    <property type="project" value="InterPro"/>
</dbReference>
<feature type="region of interest" description="Disordered" evidence="6">
    <location>
        <begin position="998"/>
        <end position="1021"/>
    </location>
</feature>
<feature type="region of interest" description="Disordered" evidence="6">
    <location>
        <begin position="252"/>
        <end position="277"/>
    </location>
</feature>
<dbReference type="InterPro" id="IPR011989">
    <property type="entry name" value="ARM-like"/>
</dbReference>
<dbReference type="PANTHER" id="PTHR16023:SF0">
    <property type="entry name" value="PROTEIN VAC14 HOMOLOG"/>
    <property type="match status" value="1"/>
</dbReference>
<evidence type="ECO:0000313" key="9">
    <source>
        <dbReference type="Proteomes" id="UP001182556"/>
    </source>
</evidence>
<feature type="compositionally biased region" description="Low complexity" evidence="6">
    <location>
        <begin position="413"/>
        <end position="427"/>
    </location>
</feature>
<keyword evidence="4" id="KW-0472">Membrane</keyword>
<feature type="repeat" description="HEAT" evidence="5">
    <location>
        <begin position="50"/>
        <end position="88"/>
    </location>
</feature>
<feature type="region of interest" description="Disordered" evidence="6">
    <location>
        <begin position="413"/>
        <end position="566"/>
    </location>
</feature>
<dbReference type="Proteomes" id="UP001182556">
    <property type="component" value="Unassembled WGS sequence"/>
</dbReference>
<evidence type="ECO:0000256" key="3">
    <source>
        <dbReference type="ARBA" id="ARBA00022737"/>
    </source>
</evidence>
<accession>A0AAD9FTE2</accession>
<dbReference type="InterPro" id="IPR021133">
    <property type="entry name" value="HEAT_type_2"/>
</dbReference>
<keyword evidence="3" id="KW-0677">Repeat</keyword>
<comment type="similarity">
    <text evidence="2">Belongs to the VAC14 family.</text>
</comment>
<feature type="compositionally biased region" description="Low complexity" evidence="6">
    <location>
        <begin position="495"/>
        <end position="512"/>
    </location>
</feature>
<feature type="domain" description="Vacuolar protein 14 C-terminal Fig4-binding" evidence="7">
    <location>
        <begin position="665"/>
        <end position="842"/>
    </location>
</feature>
<comment type="subcellular location">
    <subcellularLocation>
        <location evidence="1">Endomembrane system</location>
    </subcellularLocation>
</comment>
<gene>
    <name evidence="8" type="ORF">DB88DRAFT_485164</name>
</gene>
<dbReference type="PROSITE" id="PS50077">
    <property type="entry name" value="HEAT_REPEAT"/>
    <property type="match status" value="1"/>
</dbReference>
<proteinExistence type="inferred from homology"/>
<dbReference type="GO" id="GO:0010008">
    <property type="term" value="C:endosome membrane"/>
    <property type="evidence" value="ECO:0007669"/>
    <property type="project" value="TreeGrafter"/>
</dbReference>
<keyword evidence="9" id="KW-1185">Reference proteome</keyword>
<reference evidence="8" key="1">
    <citation type="submission" date="2023-02" db="EMBL/GenBank/DDBJ databases">
        <title>Identification and recombinant expression of a fungal hydrolase from Papiliotrema laurentii that hydrolyzes apple cutin and clears colloidal polyester polyurethane.</title>
        <authorList>
            <consortium name="DOE Joint Genome Institute"/>
            <person name="Roman V.A."/>
            <person name="Bojanowski C."/>
            <person name="Crable B.R."/>
            <person name="Wagner D.N."/>
            <person name="Hung C.S."/>
            <person name="Nadeau L.J."/>
            <person name="Schratz L."/>
            <person name="Haridas S."/>
            <person name="Pangilinan J."/>
            <person name="Lipzen A."/>
            <person name="Na H."/>
            <person name="Yan M."/>
            <person name="Ng V."/>
            <person name="Grigoriev I.V."/>
            <person name="Spatafora J.W."/>
            <person name="Barlow D."/>
            <person name="Biffinger J."/>
            <person name="Kelley-Loughnane N."/>
            <person name="Varaljay V.A."/>
            <person name="Crookes-Goodson W.J."/>
        </authorList>
    </citation>
    <scope>NUCLEOTIDE SEQUENCE</scope>
    <source>
        <strain evidence="8">5307AH</strain>
    </source>
</reference>
<dbReference type="Pfam" id="PF11916">
    <property type="entry name" value="Vac14_Fig4_bd"/>
    <property type="match status" value="1"/>
</dbReference>
<dbReference type="SUPFAM" id="SSF48371">
    <property type="entry name" value="ARM repeat"/>
    <property type="match status" value="1"/>
</dbReference>
<feature type="compositionally biased region" description="Low complexity" evidence="6">
    <location>
        <begin position="434"/>
        <end position="448"/>
    </location>
</feature>
<evidence type="ECO:0000259" key="7">
    <source>
        <dbReference type="Pfam" id="PF11916"/>
    </source>
</evidence>
<feature type="region of interest" description="Disordered" evidence="6">
    <location>
        <begin position="892"/>
        <end position="977"/>
    </location>
</feature>